<evidence type="ECO:0000256" key="4">
    <source>
        <dbReference type="ARBA" id="ARBA00022475"/>
    </source>
</evidence>
<reference evidence="17 19" key="1">
    <citation type="submission" date="2013-02" db="EMBL/GenBank/DDBJ databases">
        <title>The Genome Sequence of Enterococcus malodoratus ATCC_43197.</title>
        <authorList>
            <consortium name="The Broad Institute Genome Sequencing Platform"/>
            <consortium name="The Broad Institute Genome Sequencing Center for Infectious Disease"/>
            <person name="Earl A.M."/>
            <person name="Gilmore M.S."/>
            <person name="Lebreton F."/>
            <person name="Walker B."/>
            <person name="Young S.K."/>
            <person name="Zeng Q."/>
            <person name="Gargeya S."/>
            <person name="Fitzgerald M."/>
            <person name="Haas B."/>
            <person name="Abouelleil A."/>
            <person name="Alvarado L."/>
            <person name="Arachchi H.M."/>
            <person name="Berlin A.M."/>
            <person name="Chapman S.B."/>
            <person name="Dewar J."/>
            <person name="Goldberg J."/>
            <person name="Griggs A."/>
            <person name="Gujja S."/>
            <person name="Hansen M."/>
            <person name="Howarth C."/>
            <person name="Imamovic A."/>
            <person name="Larimer J."/>
            <person name="McCowan C."/>
            <person name="Murphy C."/>
            <person name="Neiman D."/>
            <person name="Pearson M."/>
            <person name="Priest M."/>
            <person name="Roberts A."/>
            <person name="Saif S."/>
            <person name="Shea T."/>
            <person name="Sisk P."/>
            <person name="Sykes S."/>
            <person name="Wortman J."/>
            <person name="Nusbaum C."/>
            <person name="Birren B."/>
        </authorList>
    </citation>
    <scope>NUCLEOTIDE SEQUENCE [LARGE SCALE GENOMIC DNA]</scope>
    <source>
        <strain evidence="17 19">ATCC 43197</strain>
    </source>
</reference>
<dbReference type="GO" id="GO:0000155">
    <property type="term" value="F:phosphorelay sensor kinase activity"/>
    <property type="evidence" value="ECO:0007669"/>
    <property type="project" value="InterPro"/>
</dbReference>
<proteinExistence type="predicted"/>
<evidence type="ECO:0000256" key="2">
    <source>
        <dbReference type="ARBA" id="ARBA00004651"/>
    </source>
</evidence>
<dbReference type="EC" id="2.7.13.3" evidence="3"/>
<dbReference type="FunFam" id="3.30.565.10:FF:000006">
    <property type="entry name" value="Sensor histidine kinase WalK"/>
    <property type="match status" value="1"/>
</dbReference>
<dbReference type="eggNOG" id="COG2205">
    <property type="taxonomic scope" value="Bacteria"/>
</dbReference>
<dbReference type="CDD" id="cd06225">
    <property type="entry name" value="HAMP"/>
    <property type="match status" value="1"/>
</dbReference>
<dbReference type="GO" id="GO:0005886">
    <property type="term" value="C:plasma membrane"/>
    <property type="evidence" value="ECO:0007669"/>
    <property type="project" value="UniProtKB-SubCell"/>
</dbReference>
<keyword evidence="10" id="KW-0067">ATP-binding</keyword>
<dbReference type="PATRIC" id="fig|1158601.3.peg.3177"/>
<dbReference type="Pfam" id="PF02518">
    <property type="entry name" value="HATPase_c"/>
    <property type="match status" value="1"/>
</dbReference>
<keyword evidence="5" id="KW-0597">Phosphoprotein</keyword>
<reference evidence="18 20" key="2">
    <citation type="submission" date="2013-03" db="EMBL/GenBank/DDBJ databases">
        <title>The Genome Sequence of Enterococcus malodoratus ATCC_43197 (PacBio/Illumina hybrid assembly).</title>
        <authorList>
            <consortium name="The Broad Institute Genomics Platform"/>
            <consortium name="The Broad Institute Genome Sequencing Center for Infectious Disease"/>
            <person name="Earl A."/>
            <person name="Russ C."/>
            <person name="Gilmore M."/>
            <person name="Surin D."/>
            <person name="Walker B."/>
            <person name="Young S."/>
            <person name="Zeng Q."/>
            <person name="Gargeya S."/>
            <person name="Fitzgerald M."/>
            <person name="Haas B."/>
            <person name="Abouelleil A."/>
            <person name="Allen A.W."/>
            <person name="Alvarado L."/>
            <person name="Arachchi H.M."/>
            <person name="Berlin A.M."/>
            <person name="Chapman S.B."/>
            <person name="Gainer-Dewar J."/>
            <person name="Goldberg J."/>
            <person name="Griggs A."/>
            <person name="Gujja S."/>
            <person name="Hansen M."/>
            <person name="Howarth C."/>
            <person name="Imamovic A."/>
            <person name="Ireland A."/>
            <person name="Larimer J."/>
            <person name="McCowan C."/>
            <person name="Murphy C."/>
            <person name="Pearson M."/>
            <person name="Poon T.W."/>
            <person name="Priest M."/>
            <person name="Roberts A."/>
            <person name="Saif S."/>
            <person name="Shea T."/>
            <person name="Sisk P."/>
            <person name="Sykes S."/>
            <person name="Wortman J."/>
            <person name="Nusbaum C."/>
            <person name="Birren B."/>
        </authorList>
    </citation>
    <scope>NUCLEOTIDE SEQUENCE [LARGE SCALE GENOMIC DNA]</scope>
    <source>
        <strain evidence="18 20">ATCC 43197</strain>
    </source>
</reference>
<keyword evidence="4" id="KW-1003">Cell membrane</keyword>
<comment type="caution">
    <text evidence="17">The sequence shown here is derived from an EMBL/GenBank/DDBJ whole genome shotgun (WGS) entry which is preliminary data.</text>
</comment>
<dbReference type="Pfam" id="PF00512">
    <property type="entry name" value="HisKA"/>
    <property type="match status" value="1"/>
</dbReference>
<comment type="subcellular location">
    <subcellularLocation>
        <location evidence="2">Cell membrane</location>
        <topology evidence="2">Multi-pass membrane protein</topology>
    </subcellularLocation>
</comment>
<feature type="transmembrane region" description="Helical" evidence="14">
    <location>
        <begin position="12"/>
        <end position="33"/>
    </location>
</feature>
<accession>R2RHC5</accession>
<dbReference type="SUPFAM" id="SSF55874">
    <property type="entry name" value="ATPase domain of HSP90 chaperone/DNA topoisomerase II/histidine kinase"/>
    <property type="match status" value="1"/>
</dbReference>
<dbReference type="InterPro" id="IPR003661">
    <property type="entry name" value="HisK_dim/P_dom"/>
</dbReference>
<dbReference type="SMART" id="SM00388">
    <property type="entry name" value="HisKA"/>
    <property type="match status" value="1"/>
</dbReference>
<dbReference type="SMART" id="SM00387">
    <property type="entry name" value="HATPase_c"/>
    <property type="match status" value="1"/>
</dbReference>
<evidence type="ECO:0000256" key="13">
    <source>
        <dbReference type="ARBA" id="ARBA00023136"/>
    </source>
</evidence>
<comment type="catalytic activity">
    <reaction evidence="1">
        <text>ATP + protein L-histidine = ADP + protein N-phospho-L-histidine.</text>
        <dbReference type="EC" id="2.7.13.3"/>
    </reaction>
</comment>
<dbReference type="InterPro" id="IPR003594">
    <property type="entry name" value="HATPase_dom"/>
</dbReference>
<evidence type="ECO:0000256" key="11">
    <source>
        <dbReference type="ARBA" id="ARBA00022989"/>
    </source>
</evidence>
<keyword evidence="6" id="KW-0808">Transferase</keyword>
<protein>
    <recommendedName>
        <fullName evidence="3">histidine kinase</fullName>
        <ecNumber evidence="3">2.7.13.3</ecNumber>
    </recommendedName>
</protein>
<feature type="transmembrane region" description="Helical" evidence="14">
    <location>
        <begin position="166"/>
        <end position="188"/>
    </location>
</feature>
<dbReference type="Gene3D" id="3.30.565.10">
    <property type="entry name" value="Histidine kinase-like ATPase, C-terminal domain"/>
    <property type="match status" value="1"/>
</dbReference>
<dbReference type="InterPro" id="IPR004358">
    <property type="entry name" value="Sig_transdc_His_kin-like_C"/>
</dbReference>
<feature type="domain" description="Histidine kinase" evidence="15">
    <location>
        <begin position="261"/>
        <end position="480"/>
    </location>
</feature>
<organism evidence="17 19">
    <name type="scientific">Enterococcus malodoratus ATCC 43197</name>
    <dbReference type="NCBI Taxonomy" id="1158601"/>
    <lineage>
        <taxon>Bacteria</taxon>
        <taxon>Bacillati</taxon>
        <taxon>Bacillota</taxon>
        <taxon>Bacilli</taxon>
        <taxon>Lactobacillales</taxon>
        <taxon>Enterococcaceae</taxon>
        <taxon>Enterococcus</taxon>
    </lineage>
</organism>
<evidence type="ECO:0000313" key="19">
    <source>
        <dbReference type="Proteomes" id="UP000013783"/>
    </source>
</evidence>
<evidence type="ECO:0000313" key="17">
    <source>
        <dbReference type="EMBL" id="EOH75404.1"/>
    </source>
</evidence>
<keyword evidence="13 14" id="KW-0472">Membrane</keyword>
<dbReference type="Gene3D" id="6.10.340.10">
    <property type="match status" value="1"/>
</dbReference>
<dbReference type="STRING" id="71451.RV07_GL001425"/>
<dbReference type="InterPro" id="IPR050398">
    <property type="entry name" value="HssS/ArlS-like"/>
</dbReference>
<dbReference type="OrthoDB" id="335833at2"/>
<dbReference type="Pfam" id="PF00672">
    <property type="entry name" value="HAMP"/>
    <property type="match status" value="1"/>
</dbReference>
<evidence type="ECO:0000256" key="1">
    <source>
        <dbReference type="ARBA" id="ARBA00000085"/>
    </source>
</evidence>
<dbReference type="SMART" id="SM00304">
    <property type="entry name" value="HAMP"/>
    <property type="match status" value="1"/>
</dbReference>
<dbReference type="PANTHER" id="PTHR45528:SF1">
    <property type="entry name" value="SENSOR HISTIDINE KINASE CPXA"/>
    <property type="match status" value="1"/>
</dbReference>
<evidence type="ECO:0000256" key="10">
    <source>
        <dbReference type="ARBA" id="ARBA00022840"/>
    </source>
</evidence>
<dbReference type="InterPro" id="IPR005467">
    <property type="entry name" value="His_kinase_dom"/>
</dbReference>
<keyword evidence="8" id="KW-0547">Nucleotide-binding</keyword>
<name>R2RHC5_9ENTE</name>
<dbReference type="CDD" id="cd00082">
    <property type="entry name" value="HisKA"/>
    <property type="match status" value="1"/>
</dbReference>
<keyword evidence="12" id="KW-0902">Two-component regulatory system</keyword>
<dbReference type="InterPro" id="IPR036890">
    <property type="entry name" value="HATPase_C_sf"/>
</dbReference>
<dbReference type="GO" id="GO:0005524">
    <property type="term" value="F:ATP binding"/>
    <property type="evidence" value="ECO:0007669"/>
    <property type="project" value="UniProtKB-KW"/>
</dbReference>
<dbReference type="FunFam" id="1.10.287.130:FF:000001">
    <property type="entry name" value="Two-component sensor histidine kinase"/>
    <property type="match status" value="1"/>
</dbReference>
<dbReference type="PANTHER" id="PTHR45528">
    <property type="entry name" value="SENSOR HISTIDINE KINASE CPXA"/>
    <property type="match status" value="1"/>
</dbReference>
<feature type="domain" description="HAMP" evidence="16">
    <location>
        <begin position="194"/>
        <end position="246"/>
    </location>
</feature>
<keyword evidence="20" id="KW-1185">Reference proteome</keyword>
<evidence type="ECO:0000256" key="12">
    <source>
        <dbReference type="ARBA" id="ARBA00023012"/>
    </source>
</evidence>
<dbReference type="EMBL" id="AJAK01000020">
    <property type="protein sequence ID" value="EOH75404.1"/>
    <property type="molecule type" value="Genomic_DNA"/>
</dbReference>
<evidence type="ECO:0000256" key="8">
    <source>
        <dbReference type="ARBA" id="ARBA00022741"/>
    </source>
</evidence>
<evidence type="ECO:0000256" key="6">
    <source>
        <dbReference type="ARBA" id="ARBA00022679"/>
    </source>
</evidence>
<dbReference type="EMBL" id="ASWA01000003">
    <property type="protein sequence ID" value="EOT66867.1"/>
    <property type="molecule type" value="Genomic_DNA"/>
</dbReference>
<evidence type="ECO:0000313" key="20">
    <source>
        <dbReference type="Proteomes" id="UP000014148"/>
    </source>
</evidence>
<evidence type="ECO:0000256" key="3">
    <source>
        <dbReference type="ARBA" id="ARBA00012438"/>
    </source>
</evidence>
<evidence type="ECO:0000256" key="5">
    <source>
        <dbReference type="ARBA" id="ARBA00022553"/>
    </source>
</evidence>
<evidence type="ECO:0000256" key="14">
    <source>
        <dbReference type="SAM" id="Phobius"/>
    </source>
</evidence>
<dbReference type="Gene3D" id="1.10.287.130">
    <property type="match status" value="1"/>
</dbReference>
<evidence type="ECO:0000259" key="16">
    <source>
        <dbReference type="PROSITE" id="PS50885"/>
    </source>
</evidence>
<keyword evidence="9" id="KW-0418">Kinase</keyword>
<evidence type="ECO:0000256" key="9">
    <source>
        <dbReference type="ARBA" id="ARBA00022777"/>
    </source>
</evidence>
<evidence type="ECO:0000313" key="18">
    <source>
        <dbReference type="EMBL" id="EOT66867.1"/>
    </source>
</evidence>
<dbReference type="Proteomes" id="UP000014148">
    <property type="component" value="Unassembled WGS sequence"/>
</dbReference>
<dbReference type="PROSITE" id="PS50885">
    <property type="entry name" value="HAMP"/>
    <property type="match status" value="1"/>
</dbReference>
<evidence type="ECO:0000256" key="7">
    <source>
        <dbReference type="ARBA" id="ARBA00022692"/>
    </source>
</evidence>
<dbReference type="Proteomes" id="UP000013783">
    <property type="component" value="Unassembled WGS sequence"/>
</dbReference>
<evidence type="ECO:0000259" key="15">
    <source>
        <dbReference type="PROSITE" id="PS50109"/>
    </source>
</evidence>
<keyword evidence="11 14" id="KW-1133">Transmembrane helix</keyword>
<dbReference type="SUPFAM" id="SSF47384">
    <property type="entry name" value="Homodimeric domain of signal transducing histidine kinase"/>
    <property type="match status" value="1"/>
</dbReference>
<sequence>MTIRQRLYLSNLLMIIMPIVLTGIVLSGLFFIFSDTFGRNFFHQWQENRIYAKEYDQIEELKTKFDAKPPTEKQMIAEVARIDRQFPRDYISVLVYSKEQKLLHREGPYQEDKIVKNMLADPQQHTLVVNNVLVNRLEIGGFHLLLINQKYHMNLEERLVDNKQKILFVIVLTLACVILFVLLTNYLLSRFIFRPINDALTVLLNGAQQIRDGNLSWRTSYHEEDEFLPVVNSFNEMAERLETMVTEQEKTTENRKELIAGISHDLRTPLTAIKAYVEGLDKGVATTPAMKDKYLRTIASKTDELTHLVEQLFLFSKIDLGEYALKIKTVNIGKYLADVIEGVTDEYAQRGLTIILGARSFQTKAAIDPEQLRNVIMNIIENTLKYGNQTENQLVIEQYEDLDQVILTFSDNGPGVPAEQYEKIFNVFYRGDQARTQTGKGSGLGLAIARRVVESQKGTIEAAPSPSGGLQIRIQLPIRSAENEDKE</sequence>
<dbReference type="InterPro" id="IPR036097">
    <property type="entry name" value="HisK_dim/P_sf"/>
</dbReference>
<dbReference type="PROSITE" id="PS50109">
    <property type="entry name" value="HIS_KIN"/>
    <property type="match status" value="1"/>
</dbReference>
<dbReference type="SUPFAM" id="SSF158472">
    <property type="entry name" value="HAMP domain-like"/>
    <property type="match status" value="1"/>
</dbReference>
<dbReference type="InterPro" id="IPR003660">
    <property type="entry name" value="HAMP_dom"/>
</dbReference>
<dbReference type="PRINTS" id="PR00344">
    <property type="entry name" value="BCTRLSENSOR"/>
</dbReference>
<gene>
    <name evidence="18" type="ORF">I585_02388</name>
    <name evidence="17" type="ORF">UAI_03206</name>
</gene>
<dbReference type="AlphaFoldDB" id="R2RHC5"/>
<keyword evidence="7 14" id="KW-0812">Transmembrane</keyword>